<organism evidence="2 3">
    <name type="scientific">Paramarasmius palmivorus</name>
    <dbReference type="NCBI Taxonomy" id="297713"/>
    <lineage>
        <taxon>Eukaryota</taxon>
        <taxon>Fungi</taxon>
        <taxon>Dikarya</taxon>
        <taxon>Basidiomycota</taxon>
        <taxon>Agaricomycotina</taxon>
        <taxon>Agaricomycetes</taxon>
        <taxon>Agaricomycetidae</taxon>
        <taxon>Agaricales</taxon>
        <taxon>Marasmiineae</taxon>
        <taxon>Marasmiaceae</taxon>
        <taxon>Paramarasmius</taxon>
    </lineage>
</organism>
<dbReference type="CDD" id="cd04301">
    <property type="entry name" value="NAT_SF"/>
    <property type="match status" value="1"/>
</dbReference>
<evidence type="ECO:0000313" key="2">
    <source>
        <dbReference type="EMBL" id="KAK7045769.1"/>
    </source>
</evidence>
<comment type="caution">
    <text evidence="2">The sequence shown here is derived from an EMBL/GenBank/DDBJ whole genome shotgun (WGS) entry which is preliminary data.</text>
</comment>
<dbReference type="InterPro" id="IPR000182">
    <property type="entry name" value="GNAT_dom"/>
</dbReference>
<feature type="domain" description="N-acetyltransferase" evidence="1">
    <location>
        <begin position="1"/>
        <end position="126"/>
    </location>
</feature>
<dbReference type="InterPro" id="IPR016181">
    <property type="entry name" value="Acyl_CoA_acyltransferase"/>
</dbReference>
<gene>
    <name evidence="2" type="ORF">VNI00_007170</name>
</gene>
<dbReference type="Proteomes" id="UP001383192">
    <property type="component" value="Unassembled WGS sequence"/>
</dbReference>
<accession>A0AAW0D2L3</accession>
<dbReference type="AlphaFoldDB" id="A0AAW0D2L3"/>
<dbReference type="Pfam" id="PF13508">
    <property type="entry name" value="Acetyltransf_7"/>
    <property type="match status" value="1"/>
</dbReference>
<sequence length="143" mass="16196">MPISHVQLPEDANGYHFGAFLEFNGDEPVAVISVFVEAIPIPEHQHQAAARFRKFACDPRHQGRGIGTKLLQYAFRAASTELKASVIWCDARLSTSAWYEKRGMVPFGQTFFKGPVEYVRMKTEDINQNVRLDREVDPQTGRS</sequence>
<dbReference type="EMBL" id="JAYKXP010000023">
    <property type="protein sequence ID" value="KAK7045769.1"/>
    <property type="molecule type" value="Genomic_DNA"/>
</dbReference>
<protein>
    <recommendedName>
        <fullName evidence="1">N-acetyltransferase domain-containing protein</fullName>
    </recommendedName>
</protein>
<dbReference type="PROSITE" id="PS51186">
    <property type="entry name" value="GNAT"/>
    <property type="match status" value="1"/>
</dbReference>
<proteinExistence type="predicted"/>
<reference evidence="2 3" key="1">
    <citation type="submission" date="2024-01" db="EMBL/GenBank/DDBJ databases">
        <title>A draft genome for a cacao thread blight-causing isolate of Paramarasmius palmivorus.</title>
        <authorList>
            <person name="Baruah I.K."/>
            <person name="Bukari Y."/>
            <person name="Amoako-Attah I."/>
            <person name="Meinhardt L.W."/>
            <person name="Bailey B.A."/>
            <person name="Cohen S.P."/>
        </authorList>
    </citation>
    <scope>NUCLEOTIDE SEQUENCE [LARGE SCALE GENOMIC DNA]</scope>
    <source>
        <strain evidence="2 3">GH-12</strain>
    </source>
</reference>
<keyword evidence="3" id="KW-1185">Reference proteome</keyword>
<dbReference type="SUPFAM" id="SSF55729">
    <property type="entry name" value="Acyl-CoA N-acyltransferases (Nat)"/>
    <property type="match status" value="1"/>
</dbReference>
<evidence type="ECO:0000313" key="3">
    <source>
        <dbReference type="Proteomes" id="UP001383192"/>
    </source>
</evidence>
<name>A0AAW0D2L3_9AGAR</name>
<dbReference type="GO" id="GO:0016747">
    <property type="term" value="F:acyltransferase activity, transferring groups other than amino-acyl groups"/>
    <property type="evidence" value="ECO:0007669"/>
    <property type="project" value="InterPro"/>
</dbReference>
<evidence type="ECO:0000259" key="1">
    <source>
        <dbReference type="PROSITE" id="PS51186"/>
    </source>
</evidence>
<dbReference type="Gene3D" id="3.40.630.30">
    <property type="match status" value="1"/>
</dbReference>